<protein>
    <recommendedName>
        <fullName evidence="1">AB hydrolase-1 domain-containing protein</fullName>
    </recommendedName>
</protein>
<feature type="domain" description="AB hydrolase-1" evidence="1">
    <location>
        <begin position="34"/>
        <end position="203"/>
    </location>
</feature>
<dbReference type="InterPro" id="IPR029058">
    <property type="entry name" value="AB_hydrolase_fold"/>
</dbReference>
<evidence type="ECO:0000313" key="2">
    <source>
        <dbReference type="EMBL" id="RDX42026.1"/>
    </source>
</evidence>
<proteinExistence type="predicted"/>
<accession>A0A371CP28</accession>
<evidence type="ECO:0000259" key="1">
    <source>
        <dbReference type="Pfam" id="PF12697"/>
    </source>
</evidence>
<dbReference type="Gene3D" id="3.40.50.1820">
    <property type="entry name" value="alpha/beta hydrolase"/>
    <property type="match status" value="1"/>
</dbReference>
<dbReference type="EMBL" id="KZ857495">
    <property type="protein sequence ID" value="RDX42026.1"/>
    <property type="molecule type" value="Genomic_DNA"/>
</dbReference>
<dbReference type="OrthoDB" id="3251587at2759"/>
<dbReference type="SUPFAM" id="SSF53474">
    <property type="entry name" value="alpha/beta-Hydrolases"/>
    <property type="match status" value="1"/>
</dbReference>
<keyword evidence="3" id="KW-1185">Reference proteome</keyword>
<sequence>MPTITVDDNGTELAYLDSGVPKASQDSHVTIFAIHGIAFGFHIYDRILGLLRDSADIRFVAISRRGYPGSTPYDPDEIARIPTDGDGQKEEFLRARGKEVAVFIDKFIEAFHLPPISADESSGGIALMGWSLGSAVALSVISHLDTYPQSAQARLGAYLRTLILHEPPQVALGLPPLLKSWSPQYDKSITPGQALRIGIHWLTSYFRHGDLSTGSLDALEYVVPATYRAPSIYTMSDAEVAQIVSYDLAGPDAVWFMNSRTQLRASYEKASFDSVLRAKMPHMKIWLVVGDVTPSFAIAAAWQVEADDQRLGGGNFVKVKWVGGSNHFVSFTLCAWNHLEPPLPDRLCRCSGTNPHWLYAPSGRLSFGTYLAFKMAAILSRRRDLRNKGRRSSRKR</sequence>
<reference evidence="2 3" key="1">
    <citation type="journal article" date="2018" name="Biotechnol. Biofuels">
        <title>Integrative visual omics of the white-rot fungus Polyporus brumalis exposes the biotechnological potential of its oxidative enzymes for delignifying raw plant biomass.</title>
        <authorList>
            <person name="Miyauchi S."/>
            <person name="Rancon A."/>
            <person name="Drula E."/>
            <person name="Hage H."/>
            <person name="Chaduli D."/>
            <person name="Favel A."/>
            <person name="Grisel S."/>
            <person name="Henrissat B."/>
            <person name="Herpoel-Gimbert I."/>
            <person name="Ruiz-Duenas F.J."/>
            <person name="Chevret D."/>
            <person name="Hainaut M."/>
            <person name="Lin J."/>
            <person name="Wang M."/>
            <person name="Pangilinan J."/>
            <person name="Lipzen A."/>
            <person name="Lesage-Meessen L."/>
            <person name="Navarro D."/>
            <person name="Riley R."/>
            <person name="Grigoriev I.V."/>
            <person name="Zhou S."/>
            <person name="Raouche S."/>
            <person name="Rosso M.N."/>
        </authorList>
    </citation>
    <scope>NUCLEOTIDE SEQUENCE [LARGE SCALE GENOMIC DNA]</scope>
    <source>
        <strain evidence="2 3">BRFM 1820</strain>
    </source>
</reference>
<name>A0A371CP28_9APHY</name>
<organism evidence="2 3">
    <name type="scientific">Lentinus brumalis</name>
    <dbReference type="NCBI Taxonomy" id="2498619"/>
    <lineage>
        <taxon>Eukaryota</taxon>
        <taxon>Fungi</taxon>
        <taxon>Dikarya</taxon>
        <taxon>Basidiomycota</taxon>
        <taxon>Agaricomycotina</taxon>
        <taxon>Agaricomycetes</taxon>
        <taxon>Polyporales</taxon>
        <taxon>Polyporaceae</taxon>
        <taxon>Lentinus</taxon>
    </lineage>
</organism>
<gene>
    <name evidence="2" type="ORF">OH76DRAFT_1363507</name>
</gene>
<dbReference type="InterPro" id="IPR000073">
    <property type="entry name" value="AB_hydrolase_1"/>
</dbReference>
<dbReference type="AlphaFoldDB" id="A0A371CP28"/>
<evidence type="ECO:0000313" key="3">
    <source>
        <dbReference type="Proteomes" id="UP000256964"/>
    </source>
</evidence>
<dbReference type="Pfam" id="PF12697">
    <property type="entry name" value="Abhydrolase_6"/>
    <property type="match status" value="1"/>
</dbReference>
<dbReference type="Proteomes" id="UP000256964">
    <property type="component" value="Unassembled WGS sequence"/>
</dbReference>